<evidence type="ECO:0000259" key="1">
    <source>
        <dbReference type="Pfam" id="PF01869"/>
    </source>
</evidence>
<dbReference type="PANTHER" id="PTHR43190">
    <property type="entry name" value="N-ACETYL-D-GLUCOSAMINE KINASE"/>
    <property type="match status" value="1"/>
</dbReference>
<protein>
    <submittedName>
        <fullName evidence="2">ATPase</fullName>
    </submittedName>
</protein>
<dbReference type="PATRIC" id="fig|336831.14.peg.1796"/>
<dbReference type="EMBL" id="LAHO01000012">
    <property type="protein sequence ID" value="KKO45017.1"/>
    <property type="molecule type" value="Genomic_DNA"/>
</dbReference>
<dbReference type="OrthoDB" id="9816014at2"/>
<gene>
    <name evidence="2" type="ORF">WG68_12835</name>
</gene>
<evidence type="ECO:0000313" key="2">
    <source>
        <dbReference type="EMBL" id="KKO45017.1"/>
    </source>
</evidence>
<dbReference type="CDD" id="cd24082">
    <property type="entry name" value="ASKHA_NBD_GspK-like"/>
    <property type="match status" value="1"/>
</dbReference>
<keyword evidence="3" id="KW-1185">Reference proteome</keyword>
<accession>A0A0M2V2D5</accession>
<reference evidence="2 3" key="1">
    <citation type="submission" date="2015-03" db="EMBL/GenBank/DDBJ databases">
        <title>Draft genome sequences of two protease-producing strains of Arsukibacterium isolated from two cold and alkaline environments.</title>
        <authorList>
            <person name="Lylloff J.E."/>
            <person name="Skov L.B."/>
            <person name="Jepsen M."/>
            <person name="Hallin P.F."/>
            <person name="Sorensen S.J."/>
            <person name="Stougaard P."/>
            <person name="Glaring M.A."/>
        </authorList>
    </citation>
    <scope>NUCLEOTIDE SEQUENCE [LARGE SCALE GENOMIC DNA]</scope>
    <source>
        <strain evidence="2 3">GCM72</strain>
    </source>
</reference>
<dbReference type="InterPro" id="IPR043129">
    <property type="entry name" value="ATPase_NBD"/>
</dbReference>
<dbReference type="SUPFAM" id="SSF53067">
    <property type="entry name" value="Actin-like ATPase domain"/>
    <property type="match status" value="2"/>
</dbReference>
<dbReference type="InterPro" id="IPR052519">
    <property type="entry name" value="Euk-type_GlcNAc_Kinase"/>
</dbReference>
<dbReference type="AlphaFoldDB" id="A0A0M2V2D5"/>
<dbReference type="STRING" id="336831.WG68_12835"/>
<dbReference type="Gene3D" id="3.30.420.40">
    <property type="match status" value="2"/>
</dbReference>
<dbReference type="InterPro" id="IPR002731">
    <property type="entry name" value="ATPase_BadF"/>
</dbReference>
<dbReference type="Proteomes" id="UP000034228">
    <property type="component" value="Unassembled WGS sequence"/>
</dbReference>
<dbReference type="Pfam" id="PF01869">
    <property type="entry name" value="BcrAD_BadFG"/>
    <property type="match status" value="1"/>
</dbReference>
<name>A0A0M2V2D5_9GAMM</name>
<evidence type="ECO:0000313" key="3">
    <source>
        <dbReference type="Proteomes" id="UP000034228"/>
    </source>
</evidence>
<dbReference type="PANTHER" id="PTHR43190:SF3">
    <property type="entry name" value="N-ACETYL-D-GLUCOSAMINE KINASE"/>
    <property type="match status" value="1"/>
</dbReference>
<feature type="domain" description="ATPase BadF/BadG/BcrA/BcrD type" evidence="1">
    <location>
        <begin position="6"/>
        <end position="251"/>
    </location>
</feature>
<sequence length="292" mass="30594">MYLLAIDGGGSKTLARLKQPGSNQLWQAAGGPAQLSNNLEQALCNVRQLSLQLCQQAGISPSQVVACIGLAGAGNPQLHREFSQQLALNFAAWQLTTDARTSLYGANSGQPVVMVALGTGSVAMRLLDDGSEQQTGGWGFNIGDEGGGAWLGKLAVRQLLWQLDSDSGLNSPLTLALAQHCGDNANRVLPWLKQATVADFAALAPLVFQHHACPLAQQLLQQQADAIAELIHCCRGQRPLPVVLLGGLASSCQSLLSADISSLLQQAKGDALDGALILAARQLAQLNPVNLT</sequence>
<comment type="caution">
    <text evidence="2">The sequence shown here is derived from an EMBL/GenBank/DDBJ whole genome shotgun (WGS) entry which is preliminary data.</text>
</comment>
<proteinExistence type="predicted"/>
<dbReference type="RefSeq" id="WP_046558098.1">
    <property type="nucleotide sequence ID" value="NZ_LAHO01000012.1"/>
</dbReference>
<organism evidence="2 3">
    <name type="scientific">Arsukibacterium ikkense</name>
    <dbReference type="NCBI Taxonomy" id="336831"/>
    <lineage>
        <taxon>Bacteria</taxon>
        <taxon>Pseudomonadati</taxon>
        <taxon>Pseudomonadota</taxon>
        <taxon>Gammaproteobacteria</taxon>
        <taxon>Chromatiales</taxon>
        <taxon>Chromatiaceae</taxon>
        <taxon>Arsukibacterium</taxon>
    </lineage>
</organism>